<name>A0A2P2PJX6_RHIMU</name>
<protein>
    <submittedName>
        <fullName evidence="2">Uncharacterized protein MANES_02G060600</fullName>
    </submittedName>
</protein>
<keyword evidence="1" id="KW-0812">Transmembrane</keyword>
<organism evidence="2">
    <name type="scientific">Rhizophora mucronata</name>
    <name type="common">Asiatic mangrove</name>
    <dbReference type="NCBI Taxonomy" id="61149"/>
    <lineage>
        <taxon>Eukaryota</taxon>
        <taxon>Viridiplantae</taxon>
        <taxon>Streptophyta</taxon>
        <taxon>Embryophyta</taxon>
        <taxon>Tracheophyta</taxon>
        <taxon>Spermatophyta</taxon>
        <taxon>Magnoliopsida</taxon>
        <taxon>eudicotyledons</taxon>
        <taxon>Gunneridae</taxon>
        <taxon>Pentapetalae</taxon>
        <taxon>rosids</taxon>
        <taxon>fabids</taxon>
        <taxon>Malpighiales</taxon>
        <taxon>Rhizophoraceae</taxon>
        <taxon>Rhizophora</taxon>
    </lineage>
</organism>
<reference evidence="2" key="1">
    <citation type="submission" date="2018-02" db="EMBL/GenBank/DDBJ databases">
        <title>Rhizophora mucronata_Transcriptome.</title>
        <authorList>
            <person name="Meera S.P."/>
            <person name="Sreeshan A."/>
            <person name="Augustine A."/>
        </authorList>
    </citation>
    <scope>NUCLEOTIDE SEQUENCE</scope>
    <source>
        <tissue evidence="2">Leaf</tissue>
    </source>
</reference>
<sequence length="38" mass="4664">MASFPRILFGCGHMWLIHLLVLSLCYHQFWLMKDDRRK</sequence>
<dbReference type="AlphaFoldDB" id="A0A2P2PJX6"/>
<accession>A0A2P2PJX6</accession>
<evidence type="ECO:0000256" key="1">
    <source>
        <dbReference type="SAM" id="Phobius"/>
    </source>
</evidence>
<keyword evidence="1" id="KW-1133">Transmembrane helix</keyword>
<evidence type="ECO:0000313" key="2">
    <source>
        <dbReference type="EMBL" id="MBX55005.1"/>
    </source>
</evidence>
<proteinExistence type="predicted"/>
<keyword evidence="1" id="KW-0472">Membrane</keyword>
<dbReference type="EMBL" id="GGEC01074521">
    <property type="protein sequence ID" value="MBX55005.1"/>
    <property type="molecule type" value="Transcribed_RNA"/>
</dbReference>
<feature type="transmembrane region" description="Helical" evidence="1">
    <location>
        <begin position="12"/>
        <end position="32"/>
    </location>
</feature>